<protein>
    <submittedName>
        <fullName evidence="2">Uncharacterized protein</fullName>
    </submittedName>
</protein>
<reference evidence="2" key="1">
    <citation type="submission" date="2022-11" db="EMBL/GenBank/DDBJ databases">
        <authorList>
            <person name="Kikuchi T."/>
        </authorList>
    </citation>
    <scope>NUCLEOTIDE SEQUENCE</scope>
    <source>
        <strain evidence="2">PS1010</strain>
    </source>
</reference>
<gene>
    <name evidence="2" type="ORF">CAMP_LOCUS532</name>
</gene>
<keyword evidence="3" id="KW-1185">Reference proteome</keyword>
<feature type="transmembrane region" description="Helical" evidence="1">
    <location>
        <begin position="5"/>
        <end position="22"/>
    </location>
</feature>
<evidence type="ECO:0000256" key="1">
    <source>
        <dbReference type="SAM" id="Phobius"/>
    </source>
</evidence>
<dbReference type="EMBL" id="CANHGI010000001">
    <property type="protein sequence ID" value="CAI5437895.1"/>
    <property type="molecule type" value="Genomic_DNA"/>
</dbReference>
<sequence length="141" mass="15619">MSLRFIESVTGVGLLAHAIYQFQFNPSWYVYSPIYGLAAILAFIQLPQNSVWRLLSAVSVISGGALSAFLLWTFLTIDSTPSLDLEEAKNLLPVALGAFLSTFIRISSDETTRPVHYVRNFILTSVLLISAVSLLFSIKYL</sequence>
<evidence type="ECO:0000313" key="2">
    <source>
        <dbReference type="EMBL" id="CAI5437895.1"/>
    </source>
</evidence>
<keyword evidence="1" id="KW-1133">Transmembrane helix</keyword>
<keyword evidence="1" id="KW-0812">Transmembrane</keyword>
<feature type="transmembrane region" description="Helical" evidence="1">
    <location>
        <begin position="28"/>
        <end position="47"/>
    </location>
</feature>
<dbReference type="AlphaFoldDB" id="A0A9P1I4I7"/>
<keyword evidence="1" id="KW-0472">Membrane</keyword>
<comment type="caution">
    <text evidence="2">The sequence shown here is derived from an EMBL/GenBank/DDBJ whole genome shotgun (WGS) entry which is preliminary data.</text>
</comment>
<organism evidence="2 3">
    <name type="scientific">Caenorhabditis angaria</name>
    <dbReference type="NCBI Taxonomy" id="860376"/>
    <lineage>
        <taxon>Eukaryota</taxon>
        <taxon>Metazoa</taxon>
        <taxon>Ecdysozoa</taxon>
        <taxon>Nematoda</taxon>
        <taxon>Chromadorea</taxon>
        <taxon>Rhabditida</taxon>
        <taxon>Rhabditina</taxon>
        <taxon>Rhabditomorpha</taxon>
        <taxon>Rhabditoidea</taxon>
        <taxon>Rhabditidae</taxon>
        <taxon>Peloderinae</taxon>
        <taxon>Caenorhabditis</taxon>
    </lineage>
</organism>
<proteinExistence type="predicted"/>
<dbReference type="Proteomes" id="UP001152747">
    <property type="component" value="Unassembled WGS sequence"/>
</dbReference>
<name>A0A9P1I4I7_9PELO</name>
<feature type="transmembrane region" description="Helical" evidence="1">
    <location>
        <begin position="120"/>
        <end position="138"/>
    </location>
</feature>
<feature type="transmembrane region" description="Helical" evidence="1">
    <location>
        <begin position="54"/>
        <end position="75"/>
    </location>
</feature>
<feature type="transmembrane region" description="Helical" evidence="1">
    <location>
        <begin position="90"/>
        <end position="108"/>
    </location>
</feature>
<evidence type="ECO:0000313" key="3">
    <source>
        <dbReference type="Proteomes" id="UP001152747"/>
    </source>
</evidence>
<dbReference type="OrthoDB" id="5832280at2759"/>
<accession>A0A9P1I4I7</accession>